<name>A0AAN7C889_9PEZI</name>
<evidence type="ECO:0000313" key="1">
    <source>
        <dbReference type="EMBL" id="KAK4236198.1"/>
    </source>
</evidence>
<accession>A0AAN7C889</accession>
<dbReference type="AlphaFoldDB" id="A0AAN7C889"/>
<reference evidence="1" key="2">
    <citation type="submission" date="2023-05" db="EMBL/GenBank/DDBJ databases">
        <authorList>
            <consortium name="Lawrence Berkeley National Laboratory"/>
            <person name="Steindorff A."/>
            <person name="Hensen N."/>
            <person name="Bonometti L."/>
            <person name="Westerberg I."/>
            <person name="Brannstrom I.O."/>
            <person name="Guillou S."/>
            <person name="Cros-Aarteil S."/>
            <person name="Calhoun S."/>
            <person name="Haridas S."/>
            <person name="Kuo A."/>
            <person name="Mondo S."/>
            <person name="Pangilinan J."/>
            <person name="Riley R."/>
            <person name="Labutti K."/>
            <person name="Andreopoulos B."/>
            <person name="Lipzen A."/>
            <person name="Chen C."/>
            <person name="Yanf M."/>
            <person name="Daum C."/>
            <person name="Ng V."/>
            <person name="Clum A."/>
            <person name="Ohm R."/>
            <person name="Martin F."/>
            <person name="Silar P."/>
            <person name="Natvig D."/>
            <person name="Lalanne C."/>
            <person name="Gautier V."/>
            <person name="Ament-Velasquez S.L."/>
            <person name="Kruys A."/>
            <person name="Hutchinson M.I."/>
            <person name="Powell A.J."/>
            <person name="Barry K."/>
            <person name="Miller A.N."/>
            <person name="Grigoriev I.V."/>
            <person name="Debuchy R."/>
            <person name="Gladieux P."/>
            <person name="Thoren M.H."/>
            <person name="Johannesson H."/>
        </authorList>
    </citation>
    <scope>NUCLEOTIDE SEQUENCE</scope>
    <source>
        <strain evidence="1">CBS 532.94</strain>
    </source>
</reference>
<dbReference type="Proteomes" id="UP001303760">
    <property type="component" value="Unassembled WGS sequence"/>
</dbReference>
<organism evidence="1 2">
    <name type="scientific">Achaetomium macrosporum</name>
    <dbReference type="NCBI Taxonomy" id="79813"/>
    <lineage>
        <taxon>Eukaryota</taxon>
        <taxon>Fungi</taxon>
        <taxon>Dikarya</taxon>
        <taxon>Ascomycota</taxon>
        <taxon>Pezizomycotina</taxon>
        <taxon>Sordariomycetes</taxon>
        <taxon>Sordariomycetidae</taxon>
        <taxon>Sordariales</taxon>
        <taxon>Chaetomiaceae</taxon>
        <taxon>Achaetomium</taxon>
    </lineage>
</organism>
<comment type="caution">
    <text evidence="1">The sequence shown here is derived from an EMBL/GenBank/DDBJ whole genome shotgun (WGS) entry which is preliminary data.</text>
</comment>
<proteinExistence type="predicted"/>
<protein>
    <submittedName>
        <fullName evidence="1">Uncharacterized protein</fullName>
    </submittedName>
</protein>
<sequence>MTEQLAGACQIKLCSYTDRRDRARAGFQYGLWRIISLVDMIQLIDGVYPDLPHTMSTDMNTSVFMKVNGFFDGCRDWMWRRWEISQPSAKRSSMVPV</sequence>
<reference evidence="1" key="1">
    <citation type="journal article" date="2023" name="Mol. Phylogenet. Evol.">
        <title>Genome-scale phylogeny and comparative genomics of the fungal order Sordariales.</title>
        <authorList>
            <person name="Hensen N."/>
            <person name="Bonometti L."/>
            <person name="Westerberg I."/>
            <person name="Brannstrom I.O."/>
            <person name="Guillou S."/>
            <person name="Cros-Aarteil S."/>
            <person name="Calhoun S."/>
            <person name="Haridas S."/>
            <person name="Kuo A."/>
            <person name="Mondo S."/>
            <person name="Pangilinan J."/>
            <person name="Riley R."/>
            <person name="LaButti K."/>
            <person name="Andreopoulos B."/>
            <person name="Lipzen A."/>
            <person name="Chen C."/>
            <person name="Yan M."/>
            <person name="Daum C."/>
            <person name="Ng V."/>
            <person name="Clum A."/>
            <person name="Steindorff A."/>
            <person name="Ohm R.A."/>
            <person name="Martin F."/>
            <person name="Silar P."/>
            <person name="Natvig D.O."/>
            <person name="Lalanne C."/>
            <person name="Gautier V."/>
            <person name="Ament-Velasquez S.L."/>
            <person name="Kruys A."/>
            <person name="Hutchinson M.I."/>
            <person name="Powell A.J."/>
            <person name="Barry K."/>
            <person name="Miller A.N."/>
            <person name="Grigoriev I.V."/>
            <person name="Debuchy R."/>
            <person name="Gladieux P."/>
            <person name="Hiltunen Thoren M."/>
            <person name="Johannesson H."/>
        </authorList>
    </citation>
    <scope>NUCLEOTIDE SEQUENCE</scope>
    <source>
        <strain evidence="1">CBS 532.94</strain>
    </source>
</reference>
<dbReference type="EMBL" id="MU860208">
    <property type="protein sequence ID" value="KAK4236198.1"/>
    <property type="molecule type" value="Genomic_DNA"/>
</dbReference>
<evidence type="ECO:0000313" key="2">
    <source>
        <dbReference type="Proteomes" id="UP001303760"/>
    </source>
</evidence>
<gene>
    <name evidence="1" type="ORF">C8A03DRAFT_35927</name>
</gene>
<keyword evidence="2" id="KW-1185">Reference proteome</keyword>